<evidence type="ECO:0000256" key="3">
    <source>
        <dbReference type="ARBA" id="ARBA00022679"/>
    </source>
</evidence>
<evidence type="ECO:0000313" key="8">
    <source>
        <dbReference type="Proteomes" id="UP000007264"/>
    </source>
</evidence>
<evidence type="ECO:0000256" key="1">
    <source>
        <dbReference type="ARBA" id="ARBA00012162"/>
    </source>
</evidence>
<dbReference type="GeneID" id="17043964"/>
<dbReference type="InterPro" id="IPR014776">
    <property type="entry name" value="4pyrrole_Mease_sub2"/>
</dbReference>
<dbReference type="STRING" id="574566.I0Z5P1"/>
<dbReference type="eggNOG" id="KOG1527">
    <property type="taxonomic scope" value="Eukaryota"/>
</dbReference>
<dbReference type="FunFam" id="3.30.950.10:FF:000001">
    <property type="entry name" value="Siroheme synthase"/>
    <property type="match status" value="1"/>
</dbReference>
<proteinExistence type="predicted"/>
<dbReference type="EMBL" id="AGSI01000003">
    <property type="protein sequence ID" value="EIE25960.1"/>
    <property type="molecule type" value="Genomic_DNA"/>
</dbReference>
<reference evidence="7 8" key="1">
    <citation type="journal article" date="2012" name="Genome Biol.">
        <title>The genome of the polar eukaryotic microalga coccomyxa subellipsoidea reveals traits of cold adaptation.</title>
        <authorList>
            <person name="Blanc G."/>
            <person name="Agarkova I."/>
            <person name="Grimwood J."/>
            <person name="Kuo A."/>
            <person name="Brueggeman A."/>
            <person name="Dunigan D."/>
            <person name="Gurnon J."/>
            <person name="Ladunga I."/>
            <person name="Lindquist E."/>
            <person name="Lucas S."/>
            <person name="Pangilinan J."/>
            <person name="Proschold T."/>
            <person name="Salamov A."/>
            <person name="Schmutz J."/>
            <person name="Weeks D."/>
            <person name="Yamada T."/>
            <person name="Claverie J.M."/>
            <person name="Grigoriev I."/>
            <person name="Van Etten J."/>
            <person name="Lomsadze A."/>
            <person name="Borodovsky M."/>
        </authorList>
    </citation>
    <scope>NUCLEOTIDE SEQUENCE [LARGE SCALE GENOMIC DNA]</scope>
    <source>
        <strain evidence="7 8">C-169</strain>
    </source>
</reference>
<dbReference type="InterPro" id="IPR006366">
    <property type="entry name" value="CobA/CysG_C"/>
</dbReference>
<dbReference type="FunFam" id="3.40.1010.10:FF:000001">
    <property type="entry name" value="Siroheme synthase"/>
    <property type="match status" value="1"/>
</dbReference>
<dbReference type="RefSeq" id="XP_005650504.1">
    <property type="nucleotide sequence ID" value="XM_005650447.1"/>
</dbReference>
<dbReference type="CDD" id="cd11642">
    <property type="entry name" value="SUMT"/>
    <property type="match status" value="1"/>
</dbReference>
<dbReference type="Gene3D" id="3.30.950.10">
    <property type="entry name" value="Methyltransferase, Cobalt-precorrin-4 Transmethylase, Domain 2"/>
    <property type="match status" value="1"/>
</dbReference>
<dbReference type="SUPFAM" id="SSF53790">
    <property type="entry name" value="Tetrapyrrole methylase"/>
    <property type="match status" value="1"/>
</dbReference>
<gene>
    <name evidence="7" type="ORF">COCSUDRAFT_27543</name>
</gene>
<dbReference type="InterPro" id="IPR050161">
    <property type="entry name" value="Siro_Cobalamin_biosynth"/>
</dbReference>
<evidence type="ECO:0000256" key="5">
    <source>
        <dbReference type="ARBA" id="ARBA00023244"/>
    </source>
</evidence>
<keyword evidence="8" id="KW-1185">Reference proteome</keyword>
<dbReference type="KEGG" id="csl:COCSUDRAFT_27543"/>
<dbReference type="GO" id="GO:0019354">
    <property type="term" value="P:siroheme biosynthetic process"/>
    <property type="evidence" value="ECO:0007669"/>
    <property type="project" value="InterPro"/>
</dbReference>
<evidence type="ECO:0000313" key="7">
    <source>
        <dbReference type="EMBL" id="EIE25960.1"/>
    </source>
</evidence>
<organism evidence="7 8">
    <name type="scientific">Coccomyxa subellipsoidea (strain C-169)</name>
    <name type="common">Green microalga</name>
    <dbReference type="NCBI Taxonomy" id="574566"/>
    <lineage>
        <taxon>Eukaryota</taxon>
        <taxon>Viridiplantae</taxon>
        <taxon>Chlorophyta</taxon>
        <taxon>core chlorophytes</taxon>
        <taxon>Trebouxiophyceae</taxon>
        <taxon>Trebouxiophyceae incertae sedis</taxon>
        <taxon>Coccomyxaceae</taxon>
        <taxon>Coccomyxa</taxon>
        <taxon>Coccomyxa subellipsoidea</taxon>
    </lineage>
</organism>
<keyword evidence="4" id="KW-0949">S-adenosyl-L-methionine</keyword>
<evidence type="ECO:0000256" key="2">
    <source>
        <dbReference type="ARBA" id="ARBA00022603"/>
    </source>
</evidence>
<dbReference type="NCBIfam" id="TIGR01469">
    <property type="entry name" value="cobA_cysG_Cterm"/>
    <property type="match status" value="1"/>
</dbReference>
<dbReference type="InterPro" id="IPR014777">
    <property type="entry name" value="4pyrrole_Mease_sub1"/>
</dbReference>
<dbReference type="InterPro" id="IPR035996">
    <property type="entry name" value="4pyrrol_Methylase_sf"/>
</dbReference>
<feature type="domain" description="Tetrapyrrole methylase" evidence="6">
    <location>
        <begin position="19"/>
        <end position="231"/>
    </location>
</feature>
<dbReference type="OrthoDB" id="508204at2759"/>
<dbReference type="EC" id="2.1.1.107" evidence="1"/>
<evidence type="ECO:0000256" key="4">
    <source>
        <dbReference type="ARBA" id="ARBA00022691"/>
    </source>
</evidence>
<comment type="caution">
    <text evidence="7">The sequence shown here is derived from an EMBL/GenBank/DDBJ whole genome shotgun (WGS) entry which is preliminary data.</text>
</comment>
<name>I0Z5P1_COCSC</name>
<dbReference type="NCBIfam" id="NF004790">
    <property type="entry name" value="PRK06136.1"/>
    <property type="match status" value="1"/>
</dbReference>
<dbReference type="AlphaFoldDB" id="I0Z5P1"/>
<dbReference type="GO" id="GO:0004851">
    <property type="term" value="F:uroporphyrin-III C-methyltransferase activity"/>
    <property type="evidence" value="ECO:0007669"/>
    <property type="project" value="UniProtKB-EC"/>
</dbReference>
<dbReference type="PANTHER" id="PTHR45790">
    <property type="entry name" value="SIROHEME SYNTHASE-RELATED"/>
    <property type="match status" value="1"/>
</dbReference>
<sequence>MRQIQLIRVCAPGSGPGSVYLVGTGPGDPLLLTLRAVQLMQSADVVLYDRLVSHDILRLVHAGANMIYVGKEAGLHTRSQDEIHALLCQFAEKGSTVLRLKGGDPFIFGRGGEEAEYLRDRGIAVHCVPGITAASGICADLGIPMTHRGLATSVRFLTGHSREGGEEELDASMDTITDAHTTLVVYMGLGTLPKLAQQLQTAGCDSGMPAVAIERGTTPEQRTVFAPLSMLAADVAAARLKSPTLIVIGEVVALSPGWALQRSSGSMLGLEHSPKSMLAVEA</sequence>
<dbReference type="PANTHER" id="PTHR45790:SF3">
    <property type="entry name" value="S-ADENOSYL-L-METHIONINE-DEPENDENT UROPORPHYRINOGEN III METHYLTRANSFERASE, CHLOROPLASTIC"/>
    <property type="match status" value="1"/>
</dbReference>
<dbReference type="Pfam" id="PF00590">
    <property type="entry name" value="TP_methylase"/>
    <property type="match status" value="1"/>
</dbReference>
<evidence type="ECO:0000259" key="6">
    <source>
        <dbReference type="Pfam" id="PF00590"/>
    </source>
</evidence>
<keyword evidence="5" id="KW-0627">Porphyrin biosynthesis</keyword>
<dbReference type="Proteomes" id="UP000007264">
    <property type="component" value="Unassembled WGS sequence"/>
</dbReference>
<accession>I0Z5P1</accession>
<keyword evidence="3" id="KW-0808">Transferase</keyword>
<protein>
    <recommendedName>
        <fullName evidence="1">uroporphyrinogen-III C-methyltransferase</fullName>
        <ecNumber evidence="1">2.1.1.107</ecNumber>
    </recommendedName>
</protein>
<dbReference type="GO" id="GO:0032259">
    <property type="term" value="P:methylation"/>
    <property type="evidence" value="ECO:0007669"/>
    <property type="project" value="UniProtKB-KW"/>
</dbReference>
<dbReference type="PROSITE" id="PS00839">
    <property type="entry name" value="SUMT_1"/>
    <property type="match status" value="1"/>
</dbReference>
<keyword evidence="2" id="KW-0489">Methyltransferase</keyword>
<dbReference type="Gene3D" id="3.40.1010.10">
    <property type="entry name" value="Cobalt-precorrin-4 Transmethylase, Domain 1"/>
    <property type="match status" value="1"/>
</dbReference>
<dbReference type="InterPro" id="IPR000878">
    <property type="entry name" value="4pyrrol_Mease"/>
</dbReference>
<dbReference type="InterPro" id="IPR003043">
    <property type="entry name" value="Uropor_MeTrfase_CS"/>
</dbReference>